<name>A0ABQ7IW31_9HELO</name>
<protein>
    <submittedName>
        <fullName evidence="1">Uncharacterized protein</fullName>
    </submittedName>
</protein>
<dbReference type="Proteomes" id="UP000783213">
    <property type="component" value="Unassembled WGS sequence"/>
</dbReference>
<dbReference type="RefSeq" id="XP_038813407.1">
    <property type="nucleotide sequence ID" value="XM_038949668.1"/>
</dbReference>
<dbReference type="GeneID" id="62228823"/>
<accession>A0ABQ7IW31</accession>
<sequence length="112" mass="12549">MFVHVYTEPYRFSSLCHLPATGKFARVTKTIESIIKPKAKGKGKDQLLIPIPKENDSKSHEHQEVQCSGSDKEAFAAIDVIIIIIQIQFNPTDSSFPDTKTQVSSLEVLYEV</sequence>
<evidence type="ECO:0000313" key="2">
    <source>
        <dbReference type="Proteomes" id="UP000783213"/>
    </source>
</evidence>
<proteinExistence type="predicted"/>
<reference evidence="1 2" key="1">
    <citation type="journal article" date="2020" name="Genome Biol. Evol.">
        <title>Comparative genomics of Sclerotiniaceae.</title>
        <authorList>
            <person name="Valero Jimenez C.A."/>
            <person name="Steentjes M."/>
            <person name="Scholten O.E."/>
            <person name="Van Kan J.A.L."/>
        </authorList>
    </citation>
    <scope>NUCLEOTIDE SEQUENCE [LARGE SCALE GENOMIC DNA]</scope>
    <source>
        <strain evidence="1 2">B1</strain>
    </source>
</reference>
<dbReference type="EMBL" id="RCSX01000004">
    <property type="protein sequence ID" value="KAF7935829.1"/>
    <property type="molecule type" value="Genomic_DNA"/>
</dbReference>
<comment type="caution">
    <text evidence="1">The sequence shown here is derived from an EMBL/GenBank/DDBJ whole genome shotgun (WGS) entry which is preliminary data.</text>
</comment>
<organism evidence="1 2">
    <name type="scientific">Botrytis deweyae</name>
    <dbReference type="NCBI Taxonomy" id="2478750"/>
    <lineage>
        <taxon>Eukaryota</taxon>
        <taxon>Fungi</taxon>
        <taxon>Dikarya</taxon>
        <taxon>Ascomycota</taxon>
        <taxon>Pezizomycotina</taxon>
        <taxon>Leotiomycetes</taxon>
        <taxon>Helotiales</taxon>
        <taxon>Sclerotiniaceae</taxon>
        <taxon>Botrytis</taxon>
    </lineage>
</organism>
<keyword evidence="2" id="KW-1185">Reference proteome</keyword>
<gene>
    <name evidence="1" type="ORF">EAE98_002049</name>
</gene>
<evidence type="ECO:0000313" key="1">
    <source>
        <dbReference type="EMBL" id="KAF7935829.1"/>
    </source>
</evidence>